<dbReference type="KEGG" id="hdh:G5B40_08475"/>
<comment type="similarity">
    <text evidence="1 9">Belongs to the peptidase S11 family.</text>
</comment>
<evidence type="ECO:0000256" key="4">
    <source>
        <dbReference type="ARBA" id="ARBA00022960"/>
    </source>
</evidence>
<keyword evidence="13" id="KW-0121">Carboxypeptidase</keyword>
<feature type="active site" evidence="7">
    <location>
        <position position="116"/>
    </location>
</feature>
<dbReference type="InterPro" id="IPR001967">
    <property type="entry name" value="Peptidase_S11_N"/>
</dbReference>
<evidence type="ECO:0000256" key="1">
    <source>
        <dbReference type="ARBA" id="ARBA00007164"/>
    </source>
</evidence>
<dbReference type="GO" id="GO:0009252">
    <property type="term" value="P:peptidoglycan biosynthetic process"/>
    <property type="evidence" value="ECO:0007669"/>
    <property type="project" value="UniProtKB-KW"/>
</dbReference>
<evidence type="ECO:0000256" key="3">
    <source>
        <dbReference type="ARBA" id="ARBA00022801"/>
    </source>
</evidence>
<dbReference type="PRINTS" id="PR00725">
    <property type="entry name" value="DADACBPTASE1"/>
</dbReference>
<dbReference type="InterPro" id="IPR012338">
    <property type="entry name" value="Beta-lactam/transpept-like"/>
</dbReference>
<feature type="signal peptide" evidence="11">
    <location>
        <begin position="1"/>
        <end position="27"/>
    </location>
</feature>
<feature type="domain" description="Peptidase S11 D-alanyl-D-alanine carboxypeptidase A N-terminal" evidence="12">
    <location>
        <begin position="26"/>
        <end position="249"/>
    </location>
</feature>
<sequence>MGMLRTGIARLAIVLGVLCAAAGAASAAPYAALVMDARSGAILHEHDADRRLQPASLTKMMTLYLTFEAVTSGRLSLDQRVKISRRAAAQPASKIGMRVGQRVTIRDLIRAASVKSANDAAVALGEVLGGSEAEFARMMTAKAKSLGMMNTSFRNASGLTAKGQYSTARDMALMGRALFYDFPQYYNLFSRISTRTMGKTVYNTNRRLLRSYRGADGIKTGFTNAAGFNLVSSAERNGERIIAVVFGGRSSKSRNARIAELLDLGFRKAPRQAIVVSTAEMAARHGARSSVRMAAVTRSPTPVPRPGEVVDELRALIAQAGDAIIPAAQASESPEIYSSYSPRRSPSPLFKPGTAQKVAAPIPRPTNGKSAALEAQEVDWAVQIGVFSREETAIAELTSAALSDIGGLNRAGREVDTMTLSGRPAYRARLTGFDRPTALAACVALREHGRDCLPVADAAR</sequence>
<dbReference type="GO" id="GO:0009002">
    <property type="term" value="F:serine-type D-Ala-D-Ala carboxypeptidase activity"/>
    <property type="evidence" value="ECO:0007669"/>
    <property type="project" value="InterPro"/>
</dbReference>
<keyword evidence="3" id="KW-0378">Hydrolase</keyword>
<organism evidence="13 14">
    <name type="scientific">Pikeienuella piscinae</name>
    <dbReference type="NCBI Taxonomy" id="2748098"/>
    <lineage>
        <taxon>Bacteria</taxon>
        <taxon>Pseudomonadati</taxon>
        <taxon>Pseudomonadota</taxon>
        <taxon>Alphaproteobacteria</taxon>
        <taxon>Rhodobacterales</taxon>
        <taxon>Paracoccaceae</taxon>
        <taxon>Pikeienuella</taxon>
    </lineage>
</organism>
<keyword evidence="4" id="KW-0133">Cell shape</keyword>
<feature type="compositionally biased region" description="Low complexity" evidence="10">
    <location>
        <begin position="337"/>
        <end position="348"/>
    </location>
</feature>
<protein>
    <submittedName>
        <fullName evidence="13">D-alanyl-D-alanine carboxypeptidase</fullName>
    </submittedName>
</protein>
<dbReference type="PANTHER" id="PTHR21581:SF6">
    <property type="entry name" value="TRAFFICKING PROTEIN PARTICLE COMPLEX SUBUNIT 12"/>
    <property type="match status" value="1"/>
</dbReference>
<feature type="binding site" evidence="8">
    <location>
        <position position="219"/>
    </location>
    <ligand>
        <name>substrate</name>
    </ligand>
</feature>
<dbReference type="GO" id="GO:0006508">
    <property type="term" value="P:proteolysis"/>
    <property type="evidence" value="ECO:0007669"/>
    <property type="project" value="InterPro"/>
</dbReference>
<evidence type="ECO:0000256" key="2">
    <source>
        <dbReference type="ARBA" id="ARBA00022729"/>
    </source>
</evidence>
<feature type="chain" id="PRO_5029448630" evidence="11">
    <location>
        <begin position="28"/>
        <end position="460"/>
    </location>
</feature>
<name>A0A7L5C0W5_9RHOB</name>
<evidence type="ECO:0000256" key="6">
    <source>
        <dbReference type="ARBA" id="ARBA00023316"/>
    </source>
</evidence>
<dbReference type="Gene3D" id="3.40.710.10">
    <property type="entry name" value="DD-peptidase/beta-lactamase superfamily"/>
    <property type="match status" value="1"/>
</dbReference>
<gene>
    <name evidence="13" type="ORF">G5B40_08475</name>
</gene>
<keyword evidence="2 11" id="KW-0732">Signal</keyword>
<dbReference type="EMBL" id="CP049056">
    <property type="protein sequence ID" value="QIE55489.1"/>
    <property type="molecule type" value="Genomic_DNA"/>
</dbReference>
<dbReference type="RefSeq" id="WP_165097475.1">
    <property type="nucleotide sequence ID" value="NZ_CP049056.1"/>
</dbReference>
<evidence type="ECO:0000313" key="14">
    <source>
        <dbReference type="Proteomes" id="UP000503336"/>
    </source>
</evidence>
<feature type="active site" description="Acyl-ester intermediate" evidence="7">
    <location>
        <position position="56"/>
    </location>
</feature>
<dbReference type="Pfam" id="PF00768">
    <property type="entry name" value="Peptidase_S11"/>
    <property type="match status" value="1"/>
</dbReference>
<evidence type="ECO:0000256" key="11">
    <source>
        <dbReference type="SAM" id="SignalP"/>
    </source>
</evidence>
<keyword evidence="14" id="KW-1185">Reference proteome</keyword>
<dbReference type="SUPFAM" id="SSF56601">
    <property type="entry name" value="beta-lactamase/transpeptidase-like"/>
    <property type="match status" value="1"/>
</dbReference>
<evidence type="ECO:0000313" key="13">
    <source>
        <dbReference type="EMBL" id="QIE55489.1"/>
    </source>
</evidence>
<feature type="region of interest" description="Disordered" evidence="10">
    <location>
        <begin position="337"/>
        <end position="368"/>
    </location>
</feature>
<dbReference type="GO" id="GO:0071555">
    <property type="term" value="P:cell wall organization"/>
    <property type="evidence" value="ECO:0007669"/>
    <property type="project" value="UniProtKB-KW"/>
</dbReference>
<evidence type="ECO:0000259" key="12">
    <source>
        <dbReference type="Pfam" id="PF00768"/>
    </source>
</evidence>
<dbReference type="GO" id="GO:0008360">
    <property type="term" value="P:regulation of cell shape"/>
    <property type="evidence" value="ECO:0007669"/>
    <property type="project" value="UniProtKB-KW"/>
</dbReference>
<keyword evidence="6" id="KW-0961">Cell wall biogenesis/degradation</keyword>
<keyword evidence="5" id="KW-0573">Peptidoglycan synthesis</keyword>
<dbReference type="Proteomes" id="UP000503336">
    <property type="component" value="Chromosome"/>
</dbReference>
<evidence type="ECO:0000256" key="10">
    <source>
        <dbReference type="SAM" id="MobiDB-lite"/>
    </source>
</evidence>
<feature type="active site" description="Proton acceptor" evidence="7">
    <location>
        <position position="59"/>
    </location>
</feature>
<proteinExistence type="inferred from homology"/>
<evidence type="ECO:0000256" key="5">
    <source>
        <dbReference type="ARBA" id="ARBA00022984"/>
    </source>
</evidence>
<dbReference type="PANTHER" id="PTHR21581">
    <property type="entry name" value="D-ALANYL-D-ALANINE CARBOXYPEPTIDASE"/>
    <property type="match status" value="1"/>
</dbReference>
<dbReference type="AlphaFoldDB" id="A0A7L5C0W5"/>
<keyword evidence="13" id="KW-0645">Protease</keyword>
<evidence type="ECO:0000256" key="8">
    <source>
        <dbReference type="PIRSR" id="PIRSR618044-2"/>
    </source>
</evidence>
<evidence type="ECO:0000256" key="9">
    <source>
        <dbReference type="RuleBase" id="RU004016"/>
    </source>
</evidence>
<accession>A0A7L5C0W5</accession>
<evidence type="ECO:0000256" key="7">
    <source>
        <dbReference type="PIRSR" id="PIRSR618044-1"/>
    </source>
</evidence>
<reference evidence="13 14" key="1">
    <citation type="submission" date="2020-02" db="EMBL/GenBank/DDBJ databases">
        <title>complete genome sequence of Rhodobacteraceae bacterium.</title>
        <authorList>
            <person name="Park J."/>
            <person name="Kim Y.-S."/>
            <person name="Kim K.-H."/>
        </authorList>
    </citation>
    <scope>NUCLEOTIDE SEQUENCE [LARGE SCALE GENOMIC DNA]</scope>
    <source>
        <strain evidence="13 14">RR4-56</strain>
    </source>
</reference>
<dbReference type="InterPro" id="IPR018044">
    <property type="entry name" value="Peptidase_S11"/>
</dbReference>